<dbReference type="SUPFAM" id="SSF51206">
    <property type="entry name" value="cAMP-binding domain-like"/>
    <property type="match status" value="2"/>
</dbReference>
<dbReference type="GO" id="GO:0005524">
    <property type="term" value="F:ATP binding"/>
    <property type="evidence" value="ECO:0007669"/>
    <property type="project" value="UniProtKB-UniRule"/>
</dbReference>
<proteinExistence type="predicted"/>
<dbReference type="Gene3D" id="2.60.120.10">
    <property type="entry name" value="Jelly Rolls"/>
    <property type="match status" value="2"/>
</dbReference>
<dbReference type="PANTHER" id="PTHR24353">
    <property type="entry name" value="CYCLIC NUCLEOTIDE-DEPENDENT PROTEIN KINASE"/>
    <property type="match status" value="1"/>
</dbReference>
<comment type="caution">
    <text evidence="1">The sequence shown here is derived from an EMBL/GenBank/DDBJ whole genome shotgun (WGS) entry which is preliminary data.</text>
</comment>
<accession>A0ABR1G5D0</accession>
<organism evidence="1 2">
    <name type="scientific">Aureococcus anophagefferens</name>
    <name type="common">Harmful bloom alga</name>
    <dbReference type="NCBI Taxonomy" id="44056"/>
    <lineage>
        <taxon>Eukaryota</taxon>
        <taxon>Sar</taxon>
        <taxon>Stramenopiles</taxon>
        <taxon>Ochrophyta</taxon>
        <taxon>Pelagophyceae</taxon>
        <taxon>Pelagomonadales</taxon>
        <taxon>Pelagomonadaceae</taxon>
        <taxon>Aureococcus</taxon>
    </lineage>
</organism>
<dbReference type="InterPro" id="IPR017441">
    <property type="entry name" value="Protein_kinase_ATP_BS"/>
</dbReference>
<dbReference type="PROSITE" id="PS00889">
    <property type="entry name" value="CNMP_BINDING_2"/>
    <property type="match status" value="1"/>
</dbReference>
<gene>
    <name evidence="1" type="ORF">SO694_00080159</name>
</gene>
<dbReference type="EMBL" id="JBBJCI010000120">
    <property type="protein sequence ID" value="KAK7248143.1"/>
    <property type="molecule type" value="Genomic_DNA"/>
</dbReference>
<dbReference type="CDD" id="cd00038">
    <property type="entry name" value="CAP_ED"/>
    <property type="match status" value="2"/>
</dbReference>
<sequence>MLKRVSSVKKSMVGSKKDKKEKNGGGDGGDGGGEGKKSKKKDGGGGKKGGKGGAKGRAQKGAAAIVGNRMDVDKDYVPVKVEKNPKTRKLILEVLDHLTIFQELSYDQKEAIMLCMTEVRTPTGDNLIVQGETGNAFYIVESGQFNIFVDGKQVATSEEGGSFGELALVMDQLRAATVTAAKDSLCWKLDRAPFRKYMASSTAGELTHIIDGLKKIQLLAGLSENHLSQLALHTSTEQFSVGSRIICKDEVGDKFYMMKEGAVRCANIGRQPKAVGYVDLGKGAHFGERALIRDELRACDVIAMKPTVCYTVGREDFVALLGNLSEAMERSLAVAVIKSLPDIAADPVAAAVVRDNPATFEQLLRKEYKAGDVVSENVADLTKLIVVRKGTIELETPGSSNSWFQMEKRNLVTSGRVLGIHALGVHPKCADAKAKAKDDVLVYEFDPAVITEERTRKAQDAHLIKTLPKFTDLEIKRTLGMGTFGRVKLTSHTVNGVTNIYALKMLVKHMMAEMKQTHAILYERRVLKDLKHPFVLRLLTTYQSMNVCYFLLELVQGGELFSRLTCFAMDAFPMDEAKFYACTTLDALCYIHSKSTVYRDLKPENILIDAGGYIRIVDFGFAKVLKTGDQTYTIVGTPEYLAPECVLGQGYRFDVDLWAFGCLVYEMHMGATPFAADDPSDTMQIFKQIQQAKVKFLKKDTTRIGGDTVQLCQSLLDRNRKKRLGNLKGGGNQIKEHPYFQGTDFKALHSKSVDAPFKPPIKGTDDMSLFDDYDEDMDIAEYHDDQRIFDEFASEIIDDSELIGS</sequence>
<dbReference type="InterPro" id="IPR014710">
    <property type="entry name" value="RmlC-like_jellyroll"/>
</dbReference>
<dbReference type="InterPro" id="IPR000595">
    <property type="entry name" value="cNMP-bd_dom"/>
</dbReference>
<protein>
    <submittedName>
        <fullName evidence="1">cAMP-dependent protein kinase regulator</fullName>
    </submittedName>
</protein>
<dbReference type="PROSITE" id="PS50042">
    <property type="entry name" value="CNMP_BINDING_3"/>
    <property type="match status" value="2"/>
</dbReference>
<dbReference type="PANTHER" id="PTHR24353:SF143">
    <property type="entry name" value="PROTEIN KINASE DOMAIN-CONTAINING PROTEIN"/>
    <property type="match status" value="1"/>
</dbReference>
<dbReference type="PROSITE" id="PS00107">
    <property type="entry name" value="PROTEIN_KINASE_ATP"/>
    <property type="match status" value="1"/>
</dbReference>
<dbReference type="PRINTS" id="PR00103">
    <property type="entry name" value="CAMPKINASE"/>
</dbReference>
<dbReference type="GO" id="GO:0004691">
    <property type="term" value="F:cAMP-dependent protein kinase activity"/>
    <property type="evidence" value="ECO:0007669"/>
    <property type="project" value="TreeGrafter"/>
</dbReference>
<dbReference type="InterPro" id="IPR018488">
    <property type="entry name" value="cNMP-bd_CS"/>
</dbReference>
<dbReference type="Pfam" id="PF00027">
    <property type="entry name" value="cNMP_binding"/>
    <property type="match status" value="2"/>
</dbReference>
<dbReference type="SMART" id="SM00133">
    <property type="entry name" value="S_TK_X"/>
    <property type="match status" value="1"/>
</dbReference>
<dbReference type="InterPro" id="IPR018490">
    <property type="entry name" value="cNMP-bd_dom_sf"/>
</dbReference>
<keyword evidence="2" id="KW-1185">Reference proteome</keyword>
<dbReference type="PROSITE" id="PS51285">
    <property type="entry name" value="AGC_KINASE_CTER"/>
    <property type="match status" value="1"/>
</dbReference>
<dbReference type="SUPFAM" id="SSF56112">
    <property type="entry name" value="Protein kinase-like (PK-like)"/>
    <property type="match status" value="1"/>
</dbReference>
<dbReference type="Gene3D" id="3.30.200.20">
    <property type="entry name" value="Phosphorylase Kinase, domain 1"/>
    <property type="match status" value="1"/>
</dbReference>
<dbReference type="GO" id="GO:0004692">
    <property type="term" value="F:cGMP-dependent protein kinase activity"/>
    <property type="evidence" value="ECO:0007669"/>
    <property type="project" value="UniProtKB-EC"/>
</dbReference>
<evidence type="ECO:0000313" key="1">
    <source>
        <dbReference type="EMBL" id="KAK7248143.1"/>
    </source>
</evidence>
<keyword evidence="1" id="KW-0808">Transferase</keyword>
<reference evidence="1 2" key="1">
    <citation type="submission" date="2024-03" db="EMBL/GenBank/DDBJ databases">
        <title>Aureococcus anophagefferens CCMP1851 and Kratosvirus quantuckense: Draft genome of a second virus-susceptible host strain in the model system.</title>
        <authorList>
            <person name="Chase E."/>
            <person name="Truchon A.R."/>
            <person name="Schepens W."/>
            <person name="Wilhelm S.W."/>
        </authorList>
    </citation>
    <scope>NUCLEOTIDE SEQUENCE [LARGE SCALE GENOMIC DNA]</scope>
    <source>
        <strain evidence="1 2">CCMP1851</strain>
    </source>
</reference>
<dbReference type="Proteomes" id="UP001363151">
    <property type="component" value="Unassembled WGS sequence"/>
</dbReference>
<dbReference type="GO" id="GO:0005952">
    <property type="term" value="C:cAMP-dependent protein kinase complex"/>
    <property type="evidence" value="ECO:0007669"/>
    <property type="project" value="TreeGrafter"/>
</dbReference>
<dbReference type="Gene3D" id="1.10.510.10">
    <property type="entry name" value="Transferase(Phosphotransferase) domain 1"/>
    <property type="match status" value="1"/>
</dbReference>
<dbReference type="GO" id="GO:0007010">
    <property type="term" value="P:cytoskeleton organization"/>
    <property type="evidence" value="ECO:0007669"/>
    <property type="project" value="UniProtKB-ARBA"/>
</dbReference>
<dbReference type="SMART" id="SM00100">
    <property type="entry name" value="cNMP"/>
    <property type="match status" value="2"/>
</dbReference>
<dbReference type="KEGG" id="aaf:AURANDRAFT_63526"/>
<dbReference type="PROSITE" id="PS50011">
    <property type="entry name" value="PROTEIN_KINASE_DOM"/>
    <property type="match status" value="1"/>
</dbReference>
<keyword evidence="1" id="KW-0418">Kinase</keyword>
<dbReference type="SMART" id="SM00220">
    <property type="entry name" value="S_TKc"/>
    <property type="match status" value="1"/>
</dbReference>
<name>A0ABR1G5D0_AURAN</name>
<dbReference type="InterPro" id="IPR000719">
    <property type="entry name" value="Prot_kinase_dom"/>
</dbReference>
<evidence type="ECO:0000313" key="2">
    <source>
        <dbReference type="Proteomes" id="UP001363151"/>
    </source>
</evidence>
<dbReference type="PROSITE" id="PS00888">
    <property type="entry name" value="CNMP_BINDING_1"/>
    <property type="match status" value="1"/>
</dbReference>
<dbReference type="InterPro" id="IPR000961">
    <property type="entry name" value="AGC-kinase_C"/>
</dbReference>
<dbReference type="InterPro" id="IPR011009">
    <property type="entry name" value="Kinase-like_dom_sf"/>
</dbReference>
<dbReference type="Pfam" id="PF00069">
    <property type="entry name" value="Pkinase"/>
    <property type="match status" value="1"/>
</dbReference>